<protein>
    <submittedName>
        <fullName evidence="10">Efflux transporter outer membrane subunit</fullName>
    </submittedName>
</protein>
<accession>A0A7D7SNJ8</accession>
<dbReference type="GO" id="GO:0015562">
    <property type="term" value="F:efflux transmembrane transporter activity"/>
    <property type="evidence" value="ECO:0007669"/>
    <property type="project" value="InterPro"/>
</dbReference>
<evidence type="ECO:0000256" key="4">
    <source>
        <dbReference type="ARBA" id="ARBA00022692"/>
    </source>
</evidence>
<keyword evidence="6 9" id="KW-0472">Membrane</keyword>
<evidence type="ECO:0000313" key="10">
    <source>
        <dbReference type="EMBL" id="QMT39490.1"/>
    </source>
</evidence>
<dbReference type="SUPFAM" id="SSF56954">
    <property type="entry name" value="Outer membrane efflux proteins (OEP)"/>
    <property type="match status" value="1"/>
</dbReference>
<keyword evidence="3 9" id="KW-1134">Transmembrane beta strand</keyword>
<reference evidence="10 11" key="1">
    <citation type="submission" date="2020-07" db="EMBL/GenBank/DDBJ databases">
        <title>Genomic diversity of species in the Neisseriaceae family.</title>
        <authorList>
            <person name="Vincent A.T."/>
            <person name="Bernet E."/>
            <person name="Veyrier F.J."/>
        </authorList>
    </citation>
    <scope>NUCLEOTIDE SEQUENCE [LARGE SCALE GENOMIC DNA]</scope>
    <source>
        <strain evidence="10 11">DSM 22244</strain>
    </source>
</reference>
<dbReference type="GO" id="GO:0005886">
    <property type="term" value="C:plasma membrane"/>
    <property type="evidence" value="ECO:0007669"/>
    <property type="project" value="UniProtKB-SubCell"/>
</dbReference>
<dbReference type="KEGG" id="nsg:H3L94_06280"/>
<name>A0A7D7SNJ8_9NEIS</name>
<feature type="chain" id="PRO_5028505747" evidence="9">
    <location>
        <begin position="27"/>
        <end position="480"/>
    </location>
</feature>
<evidence type="ECO:0000313" key="11">
    <source>
        <dbReference type="Proteomes" id="UP000514752"/>
    </source>
</evidence>
<evidence type="ECO:0000256" key="1">
    <source>
        <dbReference type="ARBA" id="ARBA00004370"/>
    </source>
</evidence>
<keyword evidence="7 9" id="KW-0564">Palmitate</keyword>
<keyword evidence="5 9" id="KW-0732">Signal</keyword>
<keyword evidence="8 9" id="KW-0449">Lipoprotein</keyword>
<comment type="subcellular location">
    <subcellularLocation>
        <location evidence="9">Cell membrane</location>
        <topology evidence="9">Lipid-anchor</topology>
    </subcellularLocation>
    <subcellularLocation>
        <location evidence="1">Membrane</location>
    </subcellularLocation>
</comment>
<dbReference type="Gene3D" id="1.20.1600.10">
    <property type="entry name" value="Outer membrane efflux proteins (OEP)"/>
    <property type="match status" value="1"/>
</dbReference>
<dbReference type="PANTHER" id="PTHR30203">
    <property type="entry name" value="OUTER MEMBRANE CATION EFFLUX PROTEIN"/>
    <property type="match status" value="1"/>
</dbReference>
<gene>
    <name evidence="10" type="ORF">H3L94_06280</name>
</gene>
<dbReference type="InterPro" id="IPR003423">
    <property type="entry name" value="OMP_efflux"/>
</dbReference>
<feature type="signal peptide" evidence="9">
    <location>
        <begin position="1"/>
        <end position="26"/>
    </location>
</feature>
<evidence type="ECO:0000256" key="7">
    <source>
        <dbReference type="ARBA" id="ARBA00023139"/>
    </source>
</evidence>
<dbReference type="InterPro" id="IPR010131">
    <property type="entry name" value="MdtP/NodT-like"/>
</dbReference>
<evidence type="ECO:0000256" key="5">
    <source>
        <dbReference type="ARBA" id="ARBA00022729"/>
    </source>
</evidence>
<keyword evidence="4 9" id="KW-0812">Transmembrane</keyword>
<evidence type="ECO:0000256" key="6">
    <source>
        <dbReference type="ARBA" id="ARBA00023136"/>
    </source>
</evidence>
<dbReference type="NCBIfam" id="TIGR01845">
    <property type="entry name" value="outer_NodT"/>
    <property type="match status" value="1"/>
</dbReference>
<dbReference type="EMBL" id="CP059567">
    <property type="protein sequence ID" value="QMT39490.1"/>
    <property type="molecule type" value="Genomic_DNA"/>
</dbReference>
<dbReference type="Proteomes" id="UP000514752">
    <property type="component" value="Chromosome"/>
</dbReference>
<evidence type="ECO:0000256" key="2">
    <source>
        <dbReference type="ARBA" id="ARBA00007613"/>
    </source>
</evidence>
<dbReference type="Gene3D" id="2.20.200.10">
    <property type="entry name" value="Outer membrane efflux proteins (OEP)"/>
    <property type="match status" value="1"/>
</dbReference>
<dbReference type="PANTHER" id="PTHR30203:SF20">
    <property type="entry name" value="MULTIDRUG RESISTANCE OUTER MEMBRANE PROTEIN MDTP-RELATED"/>
    <property type="match status" value="1"/>
</dbReference>
<dbReference type="AlphaFoldDB" id="A0A7D7SNJ8"/>
<dbReference type="Pfam" id="PF02321">
    <property type="entry name" value="OEP"/>
    <property type="match status" value="2"/>
</dbReference>
<sequence>MPMMPPPRLLPLAAALLLLAGCAATGEQPALRQPVAAESLGLSRQPLAPIPADWWRGLNDPTLNRLLETTLQQSPDLDVAAARLRQAQAAIELADSQLGPQAALAADGNAIYHDLLSQRSSIVSQLFGETISRGSLQLKGQWSLDLWGQHRSESAAALGKERATAYETAHARLLLAQAVTAQYLQLQALQTQQALLQQRLAVKNEQEPLLRDRIRAGYLPASQLYPLQSAQRQFQVAIHDLDHKAAQIRHALAALSGQSPTALAELTAESPRPLPPPPAHTLSADLLGKRPDIAAQREAILARGHLVDAARARFYPDIKISALAGWSTIKIGELPSSRSLIAGLLPSISLPIFTSGALRANLAQKQAEFDEQVARYNKTVYQALREAADALSHYQAAQTAGRLQQDTVRLAERSAAAARDRFRGGLDTKLAWLSAQDEVLNTRSQLEQSRLQQRLAWVSLHTAFGGGFSSPDTQAAETAR</sequence>
<organism evidence="10 11">
    <name type="scientific">Neisseria shayeganii</name>
    <dbReference type="NCBI Taxonomy" id="607712"/>
    <lineage>
        <taxon>Bacteria</taxon>
        <taxon>Pseudomonadati</taxon>
        <taxon>Pseudomonadota</taxon>
        <taxon>Betaproteobacteria</taxon>
        <taxon>Neisseriales</taxon>
        <taxon>Neisseriaceae</taxon>
        <taxon>Neisseria</taxon>
    </lineage>
</organism>
<evidence type="ECO:0000256" key="9">
    <source>
        <dbReference type="RuleBase" id="RU362097"/>
    </source>
</evidence>
<comment type="similarity">
    <text evidence="2 9">Belongs to the outer membrane factor (OMF) (TC 1.B.17) family.</text>
</comment>
<evidence type="ECO:0000256" key="8">
    <source>
        <dbReference type="ARBA" id="ARBA00023288"/>
    </source>
</evidence>
<evidence type="ECO:0000256" key="3">
    <source>
        <dbReference type="ARBA" id="ARBA00022452"/>
    </source>
</evidence>
<proteinExistence type="inferred from homology"/>